<gene>
    <name evidence="2" type="ORF">AWH49_12195</name>
</gene>
<protein>
    <submittedName>
        <fullName evidence="2">Uncharacterized protein</fullName>
    </submittedName>
</protein>
<comment type="caution">
    <text evidence="2">The sequence shown here is derived from an EMBL/GenBank/DDBJ whole genome shotgun (WGS) entry which is preliminary data.</text>
</comment>
<feature type="region of interest" description="Disordered" evidence="1">
    <location>
        <begin position="23"/>
        <end position="47"/>
    </location>
</feature>
<name>A0A177L6Z8_9BACI</name>
<keyword evidence="3" id="KW-1185">Reference proteome</keyword>
<reference evidence="2 3" key="1">
    <citation type="submission" date="2016-01" db="EMBL/GenBank/DDBJ databases">
        <title>Investigation of taxonomic status of Bacillus aminovorans.</title>
        <authorList>
            <person name="Verma A."/>
            <person name="Pal Y."/>
            <person name="Krishnamurthi S."/>
        </authorList>
    </citation>
    <scope>NUCLEOTIDE SEQUENCE [LARGE SCALE GENOMIC DNA]</scope>
    <source>
        <strain evidence="2 3">DSM 1314</strain>
    </source>
</reference>
<evidence type="ECO:0000313" key="2">
    <source>
        <dbReference type="EMBL" id="OAH61520.1"/>
    </source>
</evidence>
<dbReference type="EMBL" id="LQWY01000017">
    <property type="protein sequence ID" value="OAH61520.1"/>
    <property type="molecule type" value="Genomic_DNA"/>
</dbReference>
<sequence length="72" mass="8607">MVLFFYLPKRDDRDESKFERAAVTMEEGSPGSEARTKENPLQKKQEKLSERDWKEIMGMGRTRLSSVWWILR</sequence>
<organism evidence="2 3">
    <name type="scientific">Domibacillus aminovorans</name>
    <dbReference type="NCBI Taxonomy" id="29332"/>
    <lineage>
        <taxon>Bacteria</taxon>
        <taxon>Bacillati</taxon>
        <taxon>Bacillota</taxon>
        <taxon>Bacilli</taxon>
        <taxon>Bacillales</taxon>
        <taxon>Bacillaceae</taxon>
        <taxon>Domibacillus</taxon>
    </lineage>
</organism>
<evidence type="ECO:0000256" key="1">
    <source>
        <dbReference type="SAM" id="MobiDB-lite"/>
    </source>
</evidence>
<accession>A0A177L6Z8</accession>
<proteinExistence type="predicted"/>
<feature type="compositionally biased region" description="Basic and acidic residues" evidence="1">
    <location>
        <begin position="34"/>
        <end position="47"/>
    </location>
</feature>
<dbReference type="Proteomes" id="UP000076935">
    <property type="component" value="Unassembled WGS sequence"/>
</dbReference>
<dbReference type="AlphaFoldDB" id="A0A177L6Z8"/>
<evidence type="ECO:0000313" key="3">
    <source>
        <dbReference type="Proteomes" id="UP000076935"/>
    </source>
</evidence>
<dbReference type="RefSeq" id="WP_063965271.1">
    <property type="nucleotide sequence ID" value="NZ_JBCNAN010000058.1"/>
</dbReference>